<comment type="caution">
    <text evidence="1">The sequence shown here is derived from an EMBL/GenBank/DDBJ whole genome shotgun (WGS) entry which is preliminary data.</text>
</comment>
<name>A0A2P6RWI2_ROSCH</name>
<protein>
    <submittedName>
        <fullName evidence="1">Uncharacterized protein</fullName>
    </submittedName>
</protein>
<evidence type="ECO:0000313" key="1">
    <source>
        <dbReference type="EMBL" id="PRQ50792.1"/>
    </source>
</evidence>
<dbReference type="Proteomes" id="UP000238479">
    <property type="component" value="Chromosome 2"/>
</dbReference>
<reference evidence="1 2" key="1">
    <citation type="journal article" date="2018" name="Nat. Genet.">
        <title>The Rosa genome provides new insights in the design of modern roses.</title>
        <authorList>
            <person name="Bendahmane M."/>
        </authorList>
    </citation>
    <scope>NUCLEOTIDE SEQUENCE [LARGE SCALE GENOMIC DNA]</scope>
    <source>
        <strain evidence="2">cv. Old Blush</strain>
    </source>
</reference>
<dbReference type="AlphaFoldDB" id="A0A2P6RWI2"/>
<dbReference type="EMBL" id="PDCK01000040">
    <property type="protein sequence ID" value="PRQ50792.1"/>
    <property type="molecule type" value="Genomic_DNA"/>
</dbReference>
<gene>
    <name evidence="1" type="ORF">RchiOBHm_Chr2g0137141</name>
</gene>
<dbReference type="Gramene" id="PRQ50792">
    <property type="protein sequence ID" value="PRQ50792"/>
    <property type="gene ID" value="RchiOBHm_Chr2g0137141"/>
</dbReference>
<organism evidence="1 2">
    <name type="scientific">Rosa chinensis</name>
    <name type="common">China rose</name>
    <dbReference type="NCBI Taxonomy" id="74649"/>
    <lineage>
        <taxon>Eukaryota</taxon>
        <taxon>Viridiplantae</taxon>
        <taxon>Streptophyta</taxon>
        <taxon>Embryophyta</taxon>
        <taxon>Tracheophyta</taxon>
        <taxon>Spermatophyta</taxon>
        <taxon>Magnoliopsida</taxon>
        <taxon>eudicotyledons</taxon>
        <taxon>Gunneridae</taxon>
        <taxon>Pentapetalae</taxon>
        <taxon>rosids</taxon>
        <taxon>fabids</taxon>
        <taxon>Rosales</taxon>
        <taxon>Rosaceae</taxon>
        <taxon>Rosoideae</taxon>
        <taxon>Rosoideae incertae sedis</taxon>
        <taxon>Rosa</taxon>
    </lineage>
</organism>
<sequence>MHFVFVRGSVLALSRTTFWEMVGICIIASAPFKYSSNLIYLPILKLKQNRETNEMNSALPHVSITELPRHLCAFCMTPSCLQVSWLRDGEIQGERYRAKGLEEEEEIQQYIDSDGDCSCMLFFFFWFSNWVLIWVCDFR</sequence>
<accession>A0A2P6RWI2</accession>
<proteinExistence type="predicted"/>
<keyword evidence="2" id="KW-1185">Reference proteome</keyword>
<evidence type="ECO:0000313" key="2">
    <source>
        <dbReference type="Proteomes" id="UP000238479"/>
    </source>
</evidence>